<evidence type="ECO:0000313" key="3">
    <source>
        <dbReference type="EMBL" id="OLP57919.1"/>
    </source>
</evidence>
<dbReference type="SUPFAM" id="SSF55920">
    <property type="entry name" value="Creatinase/aminopeptidase"/>
    <property type="match status" value="1"/>
</dbReference>
<feature type="domain" description="Creatinase N-terminal" evidence="2">
    <location>
        <begin position="28"/>
        <end position="162"/>
    </location>
</feature>
<dbReference type="Pfam" id="PF01321">
    <property type="entry name" value="Creatinase_N"/>
    <property type="match status" value="1"/>
</dbReference>
<keyword evidence="3" id="KW-0031">Aminopeptidase</keyword>
<evidence type="ECO:0000313" key="4">
    <source>
        <dbReference type="Proteomes" id="UP000186364"/>
    </source>
</evidence>
<proteinExistence type="predicted"/>
<dbReference type="InterPro" id="IPR036005">
    <property type="entry name" value="Creatinase/aminopeptidase-like"/>
</dbReference>
<protein>
    <submittedName>
        <fullName evidence="3">Xaa-Pro aminopeptidase</fullName>
    </submittedName>
</protein>
<dbReference type="SUPFAM" id="SSF53092">
    <property type="entry name" value="Creatinase/prolidase N-terminal domain"/>
    <property type="match status" value="1"/>
</dbReference>
<evidence type="ECO:0000259" key="2">
    <source>
        <dbReference type="Pfam" id="PF01321"/>
    </source>
</evidence>
<dbReference type="AlphaFoldDB" id="A0A1Q9ARA7"/>
<feature type="domain" description="Peptidase M24" evidence="1">
    <location>
        <begin position="170"/>
        <end position="378"/>
    </location>
</feature>
<keyword evidence="3" id="KW-0378">Hydrolase</keyword>
<dbReference type="GO" id="GO:0004177">
    <property type="term" value="F:aminopeptidase activity"/>
    <property type="evidence" value="ECO:0007669"/>
    <property type="project" value="UniProtKB-KW"/>
</dbReference>
<dbReference type="InterPro" id="IPR000587">
    <property type="entry name" value="Creatinase_N"/>
</dbReference>
<dbReference type="Proteomes" id="UP000186364">
    <property type="component" value="Unassembled WGS sequence"/>
</dbReference>
<reference evidence="3 4" key="1">
    <citation type="submission" date="2016-09" db="EMBL/GenBank/DDBJ databases">
        <title>Rhizobium sp. nov., a novel species isolated from the rice rhizosphere.</title>
        <authorList>
            <person name="Zhao J."/>
            <person name="Zhang X."/>
        </authorList>
    </citation>
    <scope>NUCLEOTIDE SEQUENCE [LARGE SCALE GENOMIC DNA]</scope>
    <source>
        <strain evidence="3 4">1.7048</strain>
    </source>
</reference>
<gene>
    <name evidence="3" type="ORF">BJF93_13855</name>
</gene>
<dbReference type="PANTHER" id="PTHR46112:SF2">
    <property type="entry name" value="XAA-PRO AMINOPEPTIDASE P-RELATED"/>
    <property type="match status" value="1"/>
</dbReference>
<keyword evidence="3" id="KW-0645">Protease</keyword>
<dbReference type="Gene3D" id="3.40.350.10">
    <property type="entry name" value="Creatinase/prolidase N-terminal domain"/>
    <property type="match status" value="1"/>
</dbReference>
<sequence length="394" mass="42307">MTLHPTFETMPDMRGIEAAFPAEEFAERQARARAAIAASGHEALIVTGPETIYWLTGRQTAGYFAFQALILPADGAPVLLVRQLELFGTLANTYLPDLVAYQDGDDPAEALVDLLRRRGIARPAIELAGWFLSPKLAAEIADRLGVAALADGAQILPPLRMIKSPAELASIRQAARYAEAGMIAGIAACAAGADENAVAADMLQAATRAGSEAMAMEPLVSSGPRSGLPHMTWRRRVLQPGDPIFLELAGSHARYHAALMRTVWMGTPPDEARRMMDCALRALDAAIAEIRPGVSCAHVHDTAQAIIDGAGYTAAFRKRIGYSMGVAFAPDWGEGDILSLFTNVDRRIEPGMVFHLPATLRRYGEWTVGASETVIVTETGAEPLSTLPRQLTIR</sequence>
<keyword evidence="4" id="KW-1185">Reference proteome</keyword>
<comment type="caution">
    <text evidence="3">The sequence shown here is derived from an EMBL/GenBank/DDBJ whole genome shotgun (WGS) entry which is preliminary data.</text>
</comment>
<dbReference type="InterPro" id="IPR029149">
    <property type="entry name" value="Creatin/AminoP/Spt16_N"/>
</dbReference>
<evidence type="ECO:0000259" key="1">
    <source>
        <dbReference type="Pfam" id="PF00557"/>
    </source>
</evidence>
<dbReference type="InterPro" id="IPR050659">
    <property type="entry name" value="Peptidase_M24B"/>
</dbReference>
<dbReference type="RefSeq" id="WP_075629825.1">
    <property type="nucleotide sequence ID" value="NZ_FOAM01000007.1"/>
</dbReference>
<accession>A0A1Q9ARA7</accession>
<name>A0A1Q9ARA7_9HYPH</name>
<dbReference type="InterPro" id="IPR000994">
    <property type="entry name" value="Pept_M24"/>
</dbReference>
<dbReference type="Pfam" id="PF00557">
    <property type="entry name" value="Peptidase_M24"/>
    <property type="match status" value="1"/>
</dbReference>
<dbReference type="OrthoDB" id="9761809at2"/>
<organism evidence="3 4">
    <name type="scientific">Xaviernesmea oryzae</name>
    <dbReference type="NCBI Taxonomy" id="464029"/>
    <lineage>
        <taxon>Bacteria</taxon>
        <taxon>Pseudomonadati</taxon>
        <taxon>Pseudomonadota</taxon>
        <taxon>Alphaproteobacteria</taxon>
        <taxon>Hyphomicrobiales</taxon>
        <taxon>Rhizobiaceae</taxon>
        <taxon>Rhizobium/Agrobacterium group</taxon>
        <taxon>Xaviernesmea</taxon>
    </lineage>
</organism>
<dbReference type="PANTHER" id="PTHR46112">
    <property type="entry name" value="AMINOPEPTIDASE"/>
    <property type="match status" value="1"/>
</dbReference>
<dbReference type="Gene3D" id="3.90.230.10">
    <property type="entry name" value="Creatinase/methionine aminopeptidase superfamily"/>
    <property type="match status" value="1"/>
</dbReference>
<dbReference type="EMBL" id="MKIP01000059">
    <property type="protein sequence ID" value="OLP57919.1"/>
    <property type="molecule type" value="Genomic_DNA"/>
</dbReference>
<dbReference type="CDD" id="cd01066">
    <property type="entry name" value="APP_MetAP"/>
    <property type="match status" value="1"/>
</dbReference>